<dbReference type="InterPro" id="IPR029058">
    <property type="entry name" value="AB_hydrolase_fold"/>
</dbReference>
<dbReference type="EMBL" id="JBHLWP010000009">
    <property type="protein sequence ID" value="MFC0251939.1"/>
    <property type="molecule type" value="Genomic_DNA"/>
</dbReference>
<organism evidence="6 7">
    <name type="scientific">Massilia consociata</name>
    <dbReference type="NCBI Taxonomy" id="760117"/>
    <lineage>
        <taxon>Bacteria</taxon>
        <taxon>Pseudomonadati</taxon>
        <taxon>Pseudomonadota</taxon>
        <taxon>Betaproteobacteria</taxon>
        <taxon>Burkholderiales</taxon>
        <taxon>Oxalobacteraceae</taxon>
        <taxon>Telluria group</taxon>
        <taxon>Massilia</taxon>
    </lineage>
</organism>
<keyword evidence="2" id="KW-0012">Acyltransferase</keyword>
<keyword evidence="1" id="KW-0808">Transferase</keyword>
<dbReference type="Proteomes" id="UP001589773">
    <property type="component" value="Unassembled WGS sequence"/>
</dbReference>
<accession>A0ABV6FF25</accession>
<keyword evidence="7" id="KW-1185">Reference proteome</keyword>
<evidence type="ECO:0000313" key="7">
    <source>
        <dbReference type="Proteomes" id="UP001589773"/>
    </source>
</evidence>
<evidence type="ECO:0000259" key="4">
    <source>
        <dbReference type="Pfam" id="PF07167"/>
    </source>
</evidence>
<dbReference type="Gene3D" id="3.40.50.1820">
    <property type="entry name" value="alpha/beta hydrolase"/>
    <property type="match status" value="1"/>
</dbReference>
<dbReference type="InterPro" id="IPR022211">
    <property type="entry name" value="PHBC_N"/>
</dbReference>
<evidence type="ECO:0000313" key="6">
    <source>
        <dbReference type="EMBL" id="MFC0251939.1"/>
    </source>
</evidence>
<comment type="caution">
    <text evidence="6">The sequence shown here is derived from an EMBL/GenBank/DDBJ whole genome shotgun (WGS) entry which is preliminary data.</text>
</comment>
<reference evidence="6 7" key="1">
    <citation type="submission" date="2024-09" db="EMBL/GenBank/DDBJ databases">
        <authorList>
            <person name="Sun Q."/>
            <person name="Mori K."/>
        </authorList>
    </citation>
    <scope>NUCLEOTIDE SEQUENCE [LARGE SCALE GENOMIC DNA]</scope>
    <source>
        <strain evidence="6 7">CCM 7792</strain>
    </source>
</reference>
<dbReference type="InterPro" id="IPR010941">
    <property type="entry name" value="PhaC_N"/>
</dbReference>
<feature type="region of interest" description="Disordered" evidence="3">
    <location>
        <begin position="571"/>
        <end position="595"/>
    </location>
</feature>
<gene>
    <name evidence="6" type="ORF">ACFFJK_08565</name>
</gene>
<evidence type="ECO:0000256" key="3">
    <source>
        <dbReference type="SAM" id="MobiDB-lite"/>
    </source>
</evidence>
<dbReference type="PANTHER" id="PTHR36837:SF5">
    <property type="entry name" value="POLY-3-HYDROXYBUTYRATE SYNTHASE"/>
    <property type="match status" value="1"/>
</dbReference>
<dbReference type="Pfam" id="PF07167">
    <property type="entry name" value="PhaC_N"/>
    <property type="match status" value="1"/>
</dbReference>
<evidence type="ECO:0000259" key="5">
    <source>
        <dbReference type="Pfam" id="PF12551"/>
    </source>
</evidence>
<proteinExistence type="predicted"/>
<dbReference type="InterPro" id="IPR051321">
    <property type="entry name" value="PHA/PHB_synthase"/>
</dbReference>
<feature type="domain" description="Poly-beta-hydroxybutyrate polymerase N-terminal" evidence="5">
    <location>
        <begin position="37"/>
        <end position="76"/>
    </location>
</feature>
<dbReference type="PANTHER" id="PTHR36837">
    <property type="entry name" value="POLY(3-HYDROXYALKANOATE) POLYMERASE SUBUNIT PHAC"/>
    <property type="match status" value="1"/>
</dbReference>
<protein>
    <submittedName>
        <fullName evidence="6">PHA/PHB synthase family protein</fullName>
    </submittedName>
</protein>
<feature type="domain" description="Poly-beta-hydroxybutyrate polymerase N-terminal" evidence="4">
    <location>
        <begin position="112"/>
        <end position="279"/>
    </location>
</feature>
<sequence length="595" mass="65653">MNTVSDIPPSEQRREGSTWQGGTHVRAHHPEAQAEHAQVDLLLNAWLGRFTGHVSPAALAGAWQDWASHLLLSPSKQMELGMQAAVAGQRWLQYSAGAMFGSLAAPVRPLAQDKRFTDPLWHTWPYNQLSQAFLLTQQWWHRATCGVRGVSAHHTDVVTFVARQLLDGVAPSNFIATNPVAQQATLASGGRNLMHGALRAAEDARRALTGALPPVRFRPGRDVAVTPGTVVMRNRLVELIRYDPVTPTVHAAPLLIVPAWIMKYYILDLSPHNSLVRYLVEHGHTVYIISWKNPGAGDRDLALEDYRRLGVMDALETIGRQTGAASINACGYCLGGTLLAIAAAAMARAGDRRLVSMTLLAAQVDFTEPGELSLFIDESQVSFLEAVMWQQGYLDARQMAGAFQLLRSNDLIWSRRLRHYLLDIPDKDNDLASWNADATRMPYRMHSEYLRKLFLKNSLASARYIVEGHPVALTDIHVPIFAVGTRTDHVAPWRSVYKIGALTDTDVTFLLTSGGHNAGVVSPPGIQGRSYQLATHLHDDPYVDPERWQRDTPEHEGSWWPAWEAWLARQAGPQVAPPAPAAGLDNAPGSYVLQS</sequence>
<dbReference type="RefSeq" id="WP_379678765.1">
    <property type="nucleotide sequence ID" value="NZ_JBHLWP010000009.1"/>
</dbReference>
<feature type="region of interest" description="Disordered" evidence="3">
    <location>
        <begin position="1"/>
        <end position="24"/>
    </location>
</feature>
<dbReference type="Pfam" id="PF12551">
    <property type="entry name" value="PHBC_N"/>
    <property type="match status" value="1"/>
</dbReference>
<evidence type="ECO:0000256" key="1">
    <source>
        <dbReference type="ARBA" id="ARBA00022679"/>
    </source>
</evidence>
<dbReference type="SUPFAM" id="SSF53474">
    <property type="entry name" value="alpha/beta-Hydrolases"/>
    <property type="match status" value="1"/>
</dbReference>
<evidence type="ECO:0000256" key="2">
    <source>
        <dbReference type="ARBA" id="ARBA00023315"/>
    </source>
</evidence>
<name>A0ABV6FF25_9BURK</name>